<gene>
    <name evidence="2" type="primary">tetH</name>
</gene>
<evidence type="ECO:0000259" key="1">
    <source>
        <dbReference type="Pfam" id="PF13360"/>
    </source>
</evidence>
<dbReference type="InterPro" id="IPR011047">
    <property type="entry name" value="Quinoprotein_ADH-like_sf"/>
</dbReference>
<dbReference type="PANTHER" id="PTHR34512:SF30">
    <property type="entry name" value="OUTER MEMBRANE PROTEIN ASSEMBLY FACTOR BAMB"/>
    <property type="match status" value="1"/>
</dbReference>
<dbReference type="InterPro" id="IPR015943">
    <property type="entry name" value="WD40/YVTN_repeat-like_dom_sf"/>
</dbReference>
<dbReference type="Pfam" id="PF13360">
    <property type="entry name" value="PQQ_2"/>
    <property type="match status" value="2"/>
</dbReference>
<dbReference type="InterPro" id="IPR002372">
    <property type="entry name" value="PQQ_rpt_dom"/>
</dbReference>
<sequence>MPLDNVLAIRRLYIMIKRYYAIGIAVTATLLIPTAALASITPVLQPGNPFDPDSPFARLYLPQNAPKGKDKVGPAEWTHAYGSPTHNAGFPVSAHAPAWVRRGVQWNFPEARAWPLTDPTPFGAQVDGVKEALPVQTQFYGNALGVSMVRGVVYAESDDMFAYAINARTGKLIWRTSPVGNNLMGNPLVIGNRVFLSAGSVSFNFANVVEFKTDPDIAGRGKDISYNGIYCLNSKTGKLEWYFPTAGDAMPTPAYAYHSLYISTGDGNVYRINASDGKQIWKTHVGGIANMSSPAVWHGRVYVGMSVVPGLYALNARTGSVDWKGEIPGAVNTGMGDVSPAVAHGIVVMDAVANPKIVDGKPTMVTLVRGFNAKTGTALWTDNMGRGAKIPAFKGGVPMIHGNVVYVGSPVTSDYDAINLDTGKVLWTWHVPHPGPAGAARGAPTYYQHMLYISTGPDLYVLNPKNGQEVGHYHVGGRFGIVNPTIVGGTIYLGNSWDWVNAVPVKDVYSGFNTAKD</sequence>
<accession>A0A411F1Y4</accession>
<feature type="domain" description="Pyrrolo-quinoline quinone repeat" evidence="1">
    <location>
        <begin position="368"/>
        <end position="494"/>
    </location>
</feature>
<evidence type="ECO:0000313" key="2">
    <source>
        <dbReference type="EMBL" id="QBA86157.1"/>
    </source>
</evidence>
<dbReference type="SUPFAM" id="SSF50998">
    <property type="entry name" value="Quinoprotein alcohol dehydrogenase-like"/>
    <property type="match status" value="3"/>
</dbReference>
<name>A0A411F1Y4_9PROT</name>
<dbReference type="Gene3D" id="2.40.10.480">
    <property type="match status" value="1"/>
</dbReference>
<reference evidence="2" key="1">
    <citation type="submission" date="2018-11" db="EMBL/GenBank/DDBJ databases">
        <authorList>
            <person name="Wang R."/>
            <person name="Lin J."/>
            <person name="Lin J."/>
            <person name="Chen L."/>
        </authorList>
    </citation>
    <scope>NUCLEOTIDE SEQUENCE</scope>
    <source>
        <strain evidence="2">MTH-04</strain>
    </source>
</reference>
<dbReference type="EMBL" id="MK165448">
    <property type="protein sequence ID" value="QBA86157.1"/>
    <property type="molecule type" value="Genomic_DNA"/>
</dbReference>
<dbReference type="InterPro" id="IPR018391">
    <property type="entry name" value="PQQ_b-propeller_rpt"/>
</dbReference>
<dbReference type="AlphaFoldDB" id="A0A411F1Y4"/>
<dbReference type="SMART" id="SM00564">
    <property type="entry name" value="PQQ"/>
    <property type="match status" value="6"/>
</dbReference>
<protein>
    <submittedName>
        <fullName evidence="2">TetH</fullName>
    </submittedName>
</protein>
<proteinExistence type="predicted"/>
<organism evidence="2">
    <name type="scientific">Acidithiobacillus caldus</name>
    <dbReference type="NCBI Taxonomy" id="33059"/>
    <lineage>
        <taxon>Bacteria</taxon>
        <taxon>Pseudomonadati</taxon>
        <taxon>Pseudomonadota</taxon>
        <taxon>Acidithiobacillia</taxon>
        <taxon>Acidithiobacillales</taxon>
        <taxon>Acidithiobacillaceae</taxon>
        <taxon>Acidithiobacillus</taxon>
    </lineage>
</organism>
<dbReference type="Gene3D" id="2.130.10.10">
    <property type="entry name" value="YVTN repeat-like/Quinoprotein amine dehydrogenase"/>
    <property type="match status" value="1"/>
</dbReference>
<feature type="domain" description="Pyrrolo-quinoline quinone repeat" evidence="1">
    <location>
        <begin position="227"/>
        <end position="333"/>
    </location>
</feature>
<dbReference type="PANTHER" id="PTHR34512">
    <property type="entry name" value="CELL SURFACE PROTEIN"/>
    <property type="match status" value="1"/>
</dbReference>